<sequence length="215" mass="24502">MFVWLNPETVRNILATSATLTTVLQFLTGFLICYSYLKKKSTGETSSLPFTSGLLSCSLWLRYGVLINESAVILVNSIGVFLFSIYCISYYIFTVNKRRVTHQLILVLLMIAFSIAYSKFEPDDVQASKLKGLLCCSVGVFFFASPLIKLKYVITTRNTECLPRPIIIASFFVTLQWFIYGYLINDSYPKFPRLHTVNYSTNSFCDLSTEERTEV</sequence>
<feature type="transmembrane region" description="Helical" evidence="13">
    <location>
        <begin position="12"/>
        <end position="36"/>
    </location>
</feature>
<evidence type="ECO:0000256" key="9">
    <source>
        <dbReference type="ARBA" id="ARBA00022737"/>
    </source>
</evidence>
<evidence type="ECO:0000256" key="3">
    <source>
        <dbReference type="ARBA" id="ARBA00007809"/>
    </source>
</evidence>
<evidence type="ECO:0000256" key="13">
    <source>
        <dbReference type="SAM" id="Phobius"/>
    </source>
</evidence>
<proteinExistence type="inferred from homology"/>
<accession>A0A1J1J1M3</accession>
<keyword evidence="15" id="KW-1185">Reference proteome</keyword>
<evidence type="ECO:0000256" key="8">
    <source>
        <dbReference type="ARBA" id="ARBA00022692"/>
    </source>
</evidence>
<name>A0A1J1J1M3_9DIPT</name>
<dbReference type="EMBL" id="CVRI01000065">
    <property type="protein sequence ID" value="CRL05842.1"/>
    <property type="molecule type" value="Genomic_DNA"/>
</dbReference>
<dbReference type="PANTHER" id="PTHR10791:SF112">
    <property type="entry name" value="SUGAR TRANSPORTER SWEET1"/>
    <property type="match status" value="1"/>
</dbReference>
<dbReference type="Proteomes" id="UP000183832">
    <property type="component" value="Unassembled WGS sequence"/>
</dbReference>
<evidence type="ECO:0000256" key="12">
    <source>
        <dbReference type="ARBA" id="ARBA00023136"/>
    </source>
</evidence>
<dbReference type="InterPro" id="IPR047664">
    <property type="entry name" value="SWEET"/>
</dbReference>
<keyword evidence="6" id="KW-1003">Cell membrane</keyword>
<dbReference type="GO" id="GO:0000139">
    <property type="term" value="C:Golgi membrane"/>
    <property type="evidence" value="ECO:0007669"/>
    <property type="project" value="UniProtKB-SubCell"/>
</dbReference>
<feature type="transmembrane region" description="Helical" evidence="13">
    <location>
        <begin position="48"/>
        <end position="65"/>
    </location>
</feature>
<organism evidence="14 15">
    <name type="scientific">Clunio marinus</name>
    <dbReference type="NCBI Taxonomy" id="568069"/>
    <lineage>
        <taxon>Eukaryota</taxon>
        <taxon>Metazoa</taxon>
        <taxon>Ecdysozoa</taxon>
        <taxon>Arthropoda</taxon>
        <taxon>Hexapoda</taxon>
        <taxon>Insecta</taxon>
        <taxon>Pterygota</taxon>
        <taxon>Neoptera</taxon>
        <taxon>Endopterygota</taxon>
        <taxon>Diptera</taxon>
        <taxon>Nematocera</taxon>
        <taxon>Chironomoidea</taxon>
        <taxon>Chironomidae</taxon>
        <taxon>Clunio</taxon>
    </lineage>
</organism>
<evidence type="ECO:0000313" key="14">
    <source>
        <dbReference type="EMBL" id="CRL05842.1"/>
    </source>
</evidence>
<evidence type="ECO:0000256" key="1">
    <source>
        <dbReference type="ARBA" id="ARBA00004651"/>
    </source>
</evidence>
<evidence type="ECO:0000256" key="6">
    <source>
        <dbReference type="ARBA" id="ARBA00022475"/>
    </source>
</evidence>
<keyword evidence="10 13" id="KW-1133">Transmembrane helix</keyword>
<dbReference type="OrthoDB" id="409725at2759"/>
<evidence type="ECO:0000313" key="15">
    <source>
        <dbReference type="Proteomes" id="UP000183832"/>
    </source>
</evidence>
<dbReference type="InterPro" id="IPR004316">
    <property type="entry name" value="SWEET_rpt"/>
</dbReference>
<keyword evidence="7" id="KW-0762">Sugar transport</keyword>
<evidence type="ECO:0000256" key="11">
    <source>
        <dbReference type="ARBA" id="ARBA00023034"/>
    </source>
</evidence>
<evidence type="ECO:0000256" key="4">
    <source>
        <dbReference type="ARBA" id="ARBA00021741"/>
    </source>
</evidence>
<protein>
    <recommendedName>
        <fullName evidence="4">Sugar transporter SWEET1</fullName>
    </recommendedName>
</protein>
<keyword evidence="12 13" id="KW-0472">Membrane</keyword>
<reference evidence="14 15" key="1">
    <citation type="submission" date="2015-04" db="EMBL/GenBank/DDBJ databases">
        <authorList>
            <person name="Syromyatnikov M.Y."/>
            <person name="Popov V.N."/>
        </authorList>
    </citation>
    <scope>NUCLEOTIDE SEQUENCE [LARGE SCALE GENOMIC DNA]</scope>
</reference>
<dbReference type="PANTHER" id="PTHR10791">
    <property type="entry name" value="RAG1-ACTIVATING PROTEIN 1"/>
    <property type="match status" value="1"/>
</dbReference>
<comment type="subcellular location">
    <subcellularLocation>
        <location evidence="1">Cell membrane</location>
        <topology evidence="1">Multi-pass membrane protein</topology>
    </subcellularLocation>
    <subcellularLocation>
        <location evidence="2">Golgi apparatus membrane</location>
        <topology evidence="2">Multi-pass membrane protein</topology>
    </subcellularLocation>
</comment>
<dbReference type="AlphaFoldDB" id="A0A1J1J1M3"/>
<feature type="transmembrane region" description="Helical" evidence="13">
    <location>
        <begin position="166"/>
        <end position="184"/>
    </location>
</feature>
<comment type="similarity">
    <text evidence="3">Belongs to the SWEET sugar transporter family.</text>
</comment>
<dbReference type="GO" id="GO:0051119">
    <property type="term" value="F:sugar transmembrane transporter activity"/>
    <property type="evidence" value="ECO:0007669"/>
    <property type="project" value="InterPro"/>
</dbReference>
<keyword evidence="5" id="KW-0813">Transport</keyword>
<dbReference type="Pfam" id="PF03083">
    <property type="entry name" value="MtN3_slv"/>
    <property type="match status" value="2"/>
</dbReference>
<gene>
    <name evidence="14" type="ORF">CLUMA_CG018869</name>
</gene>
<dbReference type="Gene3D" id="1.20.1280.290">
    <property type="match status" value="2"/>
</dbReference>
<keyword evidence="9" id="KW-0677">Repeat</keyword>
<keyword evidence="11" id="KW-0333">Golgi apparatus</keyword>
<evidence type="ECO:0000256" key="10">
    <source>
        <dbReference type="ARBA" id="ARBA00022989"/>
    </source>
</evidence>
<evidence type="ECO:0000256" key="7">
    <source>
        <dbReference type="ARBA" id="ARBA00022597"/>
    </source>
</evidence>
<feature type="transmembrane region" description="Helical" evidence="13">
    <location>
        <begin position="130"/>
        <end position="154"/>
    </location>
</feature>
<feature type="transmembrane region" description="Helical" evidence="13">
    <location>
        <begin position="71"/>
        <end position="93"/>
    </location>
</feature>
<dbReference type="GO" id="GO:0005886">
    <property type="term" value="C:plasma membrane"/>
    <property type="evidence" value="ECO:0007669"/>
    <property type="project" value="UniProtKB-SubCell"/>
</dbReference>
<evidence type="ECO:0000256" key="5">
    <source>
        <dbReference type="ARBA" id="ARBA00022448"/>
    </source>
</evidence>
<evidence type="ECO:0000256" key="2">
    <source>
        <dbReference type="ARBA" id="ARBA00004653"/>
    </source>
</evidence>
<dbReference type="FunFam" id="1.20.1280.290:FF:000010">
    <property type="entry name" value="Sugar transporter SWEET"/>
    <property type="match status" value="1"/>
</dbReference>
<keyword evidence="8 13" id="KW-0812">Transmembrane</keyword>
<feature type="transmembrane region" description="Helical" evidence="13">
    <location>
        <begin position="100"/>
        <end position="118"/>
    </location>
</feature>